<organism evidence="2 3">
    <name type="scientific">Actinomadura craniellae</name>
    <dbReference type="NCBI Taxonomy" id="2231787"/>
    <lineage>
        <taxon>Bacteria</taxon>
        <taxon>Bacillati</taxon>
        <taxon>Actinomycetota</taxon>
        <taxon>Actinomycetes</taxon>
        <taxon>Streptosporangiales</taxon>
        <taxon>Thermomonosporaceae</taxon>
        <taxon>Actinomadura</taxon>
    </lineage>
</organism>
<dbReference type="Proteomes" id="UP000251891">
    <property type="component" value="Unassembled WGS sequence"/>
</dbReference>
<sequence>MKISRGVSIFLLCLSAFMVFEWIMLATNLGSGPRRSTAFYVVHGVLVGVNVILALALAAIGWRGWRGSRR</sequence>
<evidence type="ECO:0000313" key="3">
    <source>
        <dbReference type="Proteomes" id="UP000251891"/>
    </source>
</evidence>
<comment type="caution">
    <text evidence="2">The sequence shown here is derived from an EMBL/GenBank/DDBJ whole genome shotgun (WGS) entry which is preliminary data.</text>
</comment>
<keyword evidence="1" id="KW-1133">Transmembrane helix</keyword>
<dbReference type="AlphaFoldDB" id="A0A365H7S3"/>
<dbReference type="RefSeq" id="WP_111865340.1">
    <property type="nucleotide sequence ID" value="NZ_QLYX01000004.1"/>
</dbReference>
<dbReference type="InterPro" id="IPR058061">
    <property type="entry name" value="SCO4848-like"/>
</dbReference>
<keyword evidence="1" id="KW-0812">Transmembrane</keyword>
<feature type="transmembrane region" description="Helical" evidence="1">
    <location>
        <begin position="7"/>
        <end position="25"/>
    </location>
</feature>
<accession>A0A365H7S3</accession>
<dbReference type="OrthoDB" id="3544032at2"/>
<keyword evidence="1" id="KW-0472">Membrane</keyword>
<feature type="transmembrane region" description="Helical" evidence="1">
    <location>
        <begin position="37"/>
        <end position="62"/>
    </location>
</feature>
<reference evidence="2 3" key="1">
    <citation type="submission" date="2018-06" db="EMBL/GenBank/DDBJ databases">
        <title>Actinomadura craniellae sp. nov. isolated from marine sponge Craniella sp.</title>
        <authorList>
            <person name="Li L."/>
            <person name="Xu Q.H."/>
            <person name="Lin H.W."/>
            <person name="Lu Y.H."/>
        </authorList>
    </citation>
    <scope>NUCLEOTIDE SEQUENCE [LARGE SCALE GENOMIC DNA]</scope>
    <source>
        <strain evidence="2 3">LHW63021</strain>
    </source>
</reference>
<protein>
    <submittedName>
        <fullName evidence="2">Uncharacterized protein</fullName>
    </submittedName>
</protein>
<dbReference type="EMBL" id="QLYX01000004">
    <property type="protein sequence ID" value="RAY15062.1"/>
    <property type="molecule type" value="Genomic_DNA"/>
</dbReference>
<evidence type="ECO:0000313" key="2">
    <source>
        <dbReference type="EMBL" id="RAY15062.1"/>
    </source>
</evidence>
<gene>
    <name evidence="2" type="ORF">DPM19_09995</name>
</gene>
<evidence type="ECO:0000256" key="1">
    <source>
        <dbReference type="SAM" id="Phobius"/>
    </source>
</evidence>
<name>A0A365H7S3_9ACTN</name>
<keyword evidence="3" id="KW-1185">Reference proteome</keyword>
<dbReference type="NCBIfam" id="NF046117">
    <property type="entry name" value="SCO4848_fam"/>
    <property type="match status" value="1"/>
</dbReference>
<proteinExistence type="predicted"/>
<dbReference type="Pfam" id="PF26606">
    <property type="entry name" value="SCO4848"/>
    <property type="match status" value="1"/>
</dbReference>